<proteinExistence type="predicted"/>
<reference evidence="1 2" key="1">
    <citation type="journal article" date="2022" name="Hortic Res">
        <title>A haplotype resolved chromosomal level avocado genome allows analysis of novel avocado genes.</title>
        <authorList>
            <person name="Nath O."/>
            <person name="Fletcher S.J."/>
            <person name="Hayward A."/>
            <person name="Shaw L.M."/>
            <person name="Masouleh A.K."/>
            <person name="Furtado A."/>
            <person name="Henry R.J."/>
            <person name="Mitter N."/>
        </authorList>
    </citation>
    <scope>NUCLEOTIDE SEQUENCE [LARGE SCALE GENOMIC DNA]</scope>
    <source>
        <strain evidence="2">cv. Hass</strain>
    </source>
</reference>
<name>A0ACC2ML37_PERAE</name>
<gene>
    <name evidence="1" type="ORF">MRB53_007864</name>
</gene>
<evidence type="ECO:0000313" key="1">
    <source>
        <dbReference type="EMBL" id="KAJ8646116.1"/>
    </source>
</evidence>
<evidence type="ECO:0000313" key="2">
    <source>
        <dbReference type="Proteomes" id="UP001234297"/>
    </source>
</evidence>
<dbReference type="Proteomes" id="UP001234297">
    <property type="component" value="Chromosome 2"/>
</dbReference>
<sequence length="1067" mass="119638">MMRFRWNSGDATALKCLIFLAFMYGSMSMAAYWILHMKHVKPQPMDAPFDRFSEARAIEHVRKLSVEIDGRQEGRPGLNEAARYLKEQMQMLAERASPNIRVEVDETLVSGSFNMMFLGHSISLAYRNHINLLMRISSTDSTDNDPSVLVNGHFDSPLGSPGAGDCGSCVASMLEMARVMVDTNWVPPRPVIFLFNGAEELFLLGSHGFMMTHKWRDSIGAFINVEASGSGGPDLVCQSGPGSWPSVVYAESAIFPMAHSAAQDVFPVIPGDTDYRIFAEDYGNIPGLDIIFVLGGYFYHTSYDTMERLLPGSIQARGENLLSITKSFTSSPFLLSAQQRTKEAIDGAQDDRAVFFDYLSWIMIFYSRKQAMVLHSLPIVIFFLMPVLLLLPNIGVWLWFTTVFDFLKGMLFHAFGVLLAVIVPVIFAILRLLFSSHAMSWFAHPYLAFLMFIPSSLVGLLIPRLRWGYLPISQDCTLRKTSKEVLSDEACFWGAFGLYASITLAYLVSGLSGGFLTFFLSVFMVLAWIFFCLLTKYFGHRSLKSVAGYVIILVPCLTFSVYFGGILSQFLIEKMGMMGSLPHPYGYFVQDIVVAAVIGVVTGWCVGPLLPVAGHWLARSSIVQLLLQISVLALALSSQFFPYSAAAPKRVVLQHSFLTAPMLENDANVVVESSYHFSVVDSNSLDFLFKYAPEAAKALHMESEFSLVTTNDFDRSVWMAILPISFLFSGSFKFPARGDDIFKHYRYMPYLSAYKPAIVSSSGSRKVFLELYLGSLEEVWVTVLNITGPLSTWSFADNKLPDPEFADGSPPSYICRLSGSGLENWTFWLEANSSEALRVDLAVLDQYLVDDLRKLKDLFPSWVDASEVKYREREAILLQLQTAAMVKYSREPENPTKSCKARGSDLRVHFKNTRETAHALRKLPLTKAKRYLEDVIAHKQAIPFRRFCRGVGRTAQAKSRHSNGQGRWPMKSAKFILDLLKNAESNADVKGLDTDTLFISHIQVNQAQKQRRRTYRAHGRINPYMSSPCHIELILSEKEESVKKEPETQLAPRKTKKAKALRSGTSS</sequence>
<protein>
    <submittedName>
        <fullName evidence="1">Uncharacterized protein</fullName>
    </submittedName>
</protein>
<comment type="caution">
    <text evidence="1">The sequence shown here is derived from an EMBL/GenBank/DDBJ whole genome shotgun (WGS) entry which is preliminary data.</text>
</comment>
<organism evidence="1 2">
    <name type="scientific">Persea americana</name>
    <name type="common">Avocado</name>
    <dbReference type="NCBI Taxonomy" id="3435"/>
    <lineage>
        <taxon>Eukaryota</taxon>
        <taxon>Viridiplantae</taxon>
        <taxon>Streptophyta</taxon>
        <taxon>Embryophyta</taxon>
        <taxon>Tracheophyta</taxon>
        <taxon>Spermatophyta</taxon>
        <taxon>Magnoliopsida</taxon>
        <taxon>Magnoliidae</taxon>
        <taxon>Laurales</taxon>
        <taxon>Lauraceae</taxon>
        <taxon>Persea</taxon>
    </lineage>
</organism>
<accession>A0ACC2ML37</accession>
<keyword evidence="2" id="KW-1185">Reference proteome</keyword>
<dbReference type="EMBL" id="CM056810">
    <property type="protein sequence ID" value="KAJ8646116.1"/>
    <property type="molecule type" value="Genomic_DNA"/>
</dbReference>